<organism evidence="1 2">
    <name type="scientific">Thermococcus litoralis (strain ATCC 51850 / DSM 5473 / JCM 8560 / NS-C)</name>
    <dbReference type="NCBI Taxonomy" id="523849"/>
    <lineage>
        <taxon>Archaea</taxon>
        <taxon>Methanobacteriati</taxon>
        <taxon>Methanobacteriota</taxon>
        <taxon>Thermococci</taxon>
        <taxon>Thermococcales</taxon>
        <taxon>Thermococcaceae</taxon>
        <taxon>Thermococcus</taxon>
    </lineage>
</organism>
<dbReference type="PaxDb" id="523849-OCC_14515"/>
<dbReference type="KEGG" id="tlt:OCC_14515"/>
<protein>
    <submittedName>
        <fullName evidence="1">Uncharacterized protein</fullName>
    </submittedName>
</protein>
<evidence type="ECO:0000313" key="1">
    <source>
        <dbReference type="EMBL" id="AGT34376.1"/>
    </source>
</evidence>
<dbReference type="HOGENOM" id="CLU_3408381_0_0_2"/>
<dbReference type="EMBL" id="CP006670">
    <property type="protein sequence ID" value="AGT34376.1"/>
    <property type="molecule type" value="Genomic_DNA"/>
</dbReference>
<accession>S5ZIP4</accession>
<keyword evidence="2" id="KW-1185">Reference proteome</keyword>
<reference evidence="1 2" key="1">
    <citation type="journal article" date="2012" name="J. Bacteriol.">
        <title>Genome sequence of the model hyperthermophilic archaeon Thermococcus litoralis NS-C.</title>
        <authorList>
            <person name="Gardner A.F."/>
            <person name="Kumar S."/>
            <person name="Perler F.B."/>
        </authorList>
    </citation>
    <scope>NUCLEOTIDE SEQUENCE [LARGE SCALE GENOMIC DNA]</scope>
    <source>
        <strain evidence="2">ATCC 51850 / DSM 5473 / JCM 8560 / NS-C</strain>
    </source>
</reference>
<evidence type="ECO:0000313" key="2">
    <source>
        <dbReference type="Proteomes" id="UP000015502"/>
    </source>
</evidence>
<sequence length="29" mass="3443">MEKVFVGGELIYDQGRFLKTEEIERLLND</sequence>
<dbReference type="Proteomes" id="UP000015502">
    <property type="component" value="Chromosome"/>
</dbReference>
<proteinExistence type="predicted"/>
<gene>
    <name evidence="1" type="ORF">OCC_14515</name>
</gene>
<name>S5ZIP4_THELN</name>
<dbReference type="AlphaFoldDB" id="S5ZIP4"/>